<dbReference type="AlphaFoldDB" id="A0AAP0KX97"/>
<gene>
    <name evidence="1" type="ORF">Syun_006647</name>
</gene>
<organism evidence="1 2">
    <name type="scientific">Stephania yunnanensis</name>
    <dbReference type="NCBI Taxonomy" id="152371"/>
    <lineage>
        <taxon>Eukaryota</taxon>
        <taxon>Viridiplantae</taxon>
        <taxon>Streptophyta</taxon>
        <taxon>Embryophyta</taxon>
        <taxon>Tracheophyta</taxon>
        <taxon>Spermatophyta</taxon>
        <taxon>Magnoliopsida</taxon>
        <taxon>Ranunculales</taxon>
        <taxon>Menispermaceae</taxon>
        <taxon>Menispermoideae</taxon>
        <taxon>Cissampelideae</taxon>
        <taxon>Stephania</taxon>
    </lineage>
</organism>
<accession>A0AAP0KX97</accession>
<proteinExistence type="predicted"/>
<evidence type="ECO:0000313" key="2">
    <source>
        <dbReference type="Proteomes" id="UP001420932"/>
    </source>
</evidence>
<evidence type="ECO:0000313" key="1">
    <source>
        <dbReference type="EMBL" id="KAK9160306.1"/>
    </source>
</evidence>
<sequence>MFLDDVAVICGDGVSVVLEGVWMEYGVGGGVGYDIMIWHRLTFHFHIQWMVCICEFWASHRIQWMVCILWILGES</sequence>
<protein>
    <submittedName>
        <fullName evidence="1">Uncharacterized protein</fullName>
    </submittedName>
</protein>
<reference evidence="1 2" key="1">
    <citation type="submission" date="2024-01" db="EMBL/GenBank/DDBJ databases">
        <title>Genome assemblies of Stephania.</title>
        <authorList>
            <person name="Yang L."/>
        </authorList>
    </citation>
    <scope>NUCLEOTIDE SEQUENCE [LARGE SCALE GENOMIC DNA]</scope>
    <source>
        <strain evidence="1">YNDBR</strain>
        <tissue evidence="1">Leaf</tissue>
    </source>
</reference>
<dbReference type="Proteomes" id="UP001420932">
    <property type="component" value="Unassembled WGS sequence"/>
</dbReference>
<name>A0AAP0KX97_9MAGN</name>
<dbReference type="EMBL" id="JBBNAF010000003">
    <property type="protein sequence ID" value="KAK9160306.1"/>
    <property type="molecule type" value="Genomic_DNA"/>
</dbReference>
<keyword evidence="2" id="KW-1185">Reference proteome</keyword>
<comment type="caution">
    <text evidence="1">The sequence shown here is derived from an EMBL/GenBank/DDBJ whole genome shotgun (WGS) entry which is preliminary data.</text>
</comment>